<comment type="similarity">
    <text evidence="2 5">Belongs to the RecX family.</text>
</comment>
<reference evidence="7" key="1">
    <citation type="journal article" date="2021" name="PeerJ">
        <title>Extensive microbial diversity within the chicken gut microbiome revealed by metagenomics and culture.</title>
        <authorList>
            <person name="Gilroy R."/>
            <person name="Ravi A."/>
            <person name="Getino M."/>
            <person name="Pursley I."/>
            <person name="Horton D.L."/>
            <person name="Alikhan N.F."/>
            <person name="Baker D."/>
            <person name="Gharbi K."/>
            <person name="Hall N."/>
            <person name="Watson M."/>
            <person name="Adriaenssens E.M."/>
            <person name="Foster-Nyarko E."/>
            <person name="Jarju S."/>
            <person name="Secka A."/>
            <person name="Antonio M."/>
            <person name="Oren A."/>
            <person name="Chaudhuri R.R."/>
            <person name="La Ragione R."/>
            <person name="Hildebrand F."/>
            <person name="Pallen M.J."/>
        </authorList>
    </citation>
    <scope>NUCLEOTIDE SEQUENCE</scope>
    <source>
        <strain evidence="7">2239</strain>
    </source>
</reference>
<dbReference type="HAMAP" id="MF_01114">
    <property type="entry name" value="RecX"/>
    <property type="match status" value="1"/>
</dbReference>
<proteinExistence type="inferred from homology"/>
<dbReference type="AlphaFoldDB" id="A0A9D2ACF2"/>
<dbReference type="GO" id="GO:0005737">
    <property type="term" value="C:cytoplasm"/>
    <property type="evidence" value="ECO:0007669"/>
    <property type="project" value="UniProtKB-SubCell"/>
</dbReference>
<dbReference type="InterPro" id="IPR053926">
    <property type="entry name" value="RecX_HTH_1st"/>
</dbReference>
<comment type="subcellular location">
    <subcellularLocation>
        <location evidence="1 5">Cytoplasm</location>
    </subcellularLocation>
</comment>
<comment type="function">
    <text evidence="5">Modulates RecA activity.</text>
</comment>
<evidence type="ECO:0000313" key="7">
    <source>
        <dbReference type="EMBL" id="HIX04643.1"/>
    </source>
</evidence>
<dbReference type="GO" id="GO:0006282">
    <property type="term" value="P:regulation of DNA repair"/>
    <property type="evidence" value="ECO:0007669"/>
    <property type="project" value="UniProtKB-UniRule"/>
</dbReference>
<dbReference type="PANTHER" id="PTHR33602:SF1">
    <property type="entry name" value="REGULATORY PROTEIN RECX FAMILY PROTEIN"/>
    <property type="match status" value="1"/>
</dbReference>
<name>A0A9D2ACF2_9FIRM</name>
<dbReference type="Proteomes" id="UP000824193">
    <property type="component" value="Unassembled WGS sequence"/>
</dbReference>
<organism evidence="7 8">
    <name type="scientific">Candidatus Allofournierella pullicola</name>
    <dbReference type="NCBI Taxonomy" id="2838596"/>
    <lineage>
        <taxon>Bacteria</taxon>
        <taxon>Bacillati</taxon>
        <taxon>Bacillota</taxon>
        <taxon>Clostridia</taxon>
        <taxon>Eubacteriales</taxon>
        <taxon>Oscillospiraceae</taxon>
        <taxon>Allofournierella</taxon>
    </lineage>
</organism>
<evidence type="ECO:0000256" key="1">
    <source>
        <dbReference type="ARBA" id="ARBA00004496"/>
    </source>
</evidence>
<accession>A0A9D2ACF2</accession>
<dbReference type="EMBL" id="DXFW01000002">
    <property type="protein sequence ID" value="HIX04643.1"/>
    <property type="molecule type" value="Genomic_DNA"/>
</dbReference>
<dbReference type="InterPro" id="IPR036388">
    <property type="entry name" value="WH-like_DNA-bd_sf"/>
</dbReference>
<dbReference type="Pfam" id="PF21982">
    <property type="entry name" value="RecX_HTH1"/>
    <property type="match status" value="1"/>
</dbReference>
<feature type="domain" description="RecX first three-helical" evidence="6">
    <location>
        <begin position="61"/>
        <end position="98"/>
    </location>
</feature>
<evidence type="ECO:0000256" key="3">
    <source>
        <dbReference type="ARBA" id="ARBA00018111"/>
    </source>
</evidence>
<evidence type="ECO:0000259" key="6">
    <source>
        <dbReference type="Pfam" id="PF21982"/>
    </source>
</evidence>
<dbReference type="Gene3D" id="1.10.10.10">
    <property type="entry name" value="Winged helix-like DNA-binding domain superfamily/Winged helix DNA-binding domain"/>
    <property type="match status" value="1"/>
</dbReference>
<evidence type="ECO:0000256" key="5">
    <source>
        <dbReference type="HAMAP-Rule" id="MF_01114"/>
    </source>
</evidence>
<evidence type="ECO:0000313" key="8">
    <source>
        <dbReference type="Proteomes" id="UP000824193"/>
    </source>
</evidence>
<comment type="caution">
    <text evidence="7">The sequence shown here is derived from an EMBL/GenBank/DDBJ whole genome shotgun (WGS) entry which is preliminary data.</text>
</comment>
<keyword evidence="4 5" id="KW-0963">Cytoplasm</keyword>
<dbReference type="PANTHER" id="PTHR33602">
    <property type="entry name" value="REGULATORY PROTEIN RECX FAMILY PROTEIN"/>
    <property type="match status" value="1"/>
</dbReference>
<sequence>MQTTITRISRTKKGRFALFCDSGFLFSVDDETFFGEHLAEGMTLDDAELDELLRKSDARRAKDKALGYLAAREHASGELFQKLCRDFDEHTAAAAVAKMDELGLLDDGAFARRAAEWLLSKNKSRSEILRWMDGRGVDRELARQTLEQLFEERQADAPEGLGPDGAAALCLVEKQYAAKLAAGKKQNVLAALARRGFSSGDARRAVELWLEEHPADGEEDL</sequence>
<gene>
    <name evidence="5" type="primary">recX</name>
    <name evidence="7" type="ORF">H9865_00820</name>
</gene>
<dbReference type="InterPro" id="IPR003783">
    <property type="entry name" value="Regulatory_RecX"/>
</dbReference>
<reference evidence="7" key="2">
    <citation type="submission" date="2021-04" db="EMBL/GenBank/DDBJ databases">
        <authorList>
            <person name="Gilroy R."/>
        </authorList>
    </citation>
    <scope>NUCLEOTIDE SEQUENCE</scope>
    <source>
        <strain evidence="7">2239</strain>
    </source>
</reference>
<evidence type="ECO:0000256" key="2">
    <source>
        <dbReference type="ARBA" id="ARBA00009695"/>
    </source>
</evidence>
<evidence type="ECO:0000256" key="4">
    <source>
        <dbReference type="ARBA" id="ARBA00022490"/>
    </source>
</evidence>
<protein>
    <recommendedName>
        <fullName evidence="3 5">Regulatory protein RecX</fullName>
    </recommendedName>
</protein>